<evidence type="ECO:0000313" key="5">
    <source>
        <dbReference type="EMBL" id="CAG5112019.1"/>
    </source>
</evidence>
<organism evidence="5 6">
    <name type="scientific">Oikopleura dioica</name>
    <name type="common">Tunicate</name>
    <dbReference type="NCBI Taxonomy" id="34765"/>
    <lineage>
        <taxon>Eukaryota</taxon>
        <taxon>Metazoa</taxon>
        <taxon>Chordata</taxon>
        <taxon>Tunicata</taxon>
        <taxon>Appendicularia</taxon>
        <taxon>Copelata</taxon>
        <taxon>Oikopleuridae</taxon>
        <taxon>Oikopleura</taxon>
    </lineage>
</organism>
<keyword evidence="2" id="KW-0175">Coiled coil</keyword>
<sequence>MEEVIHCFIHGTNDLKALLLQYCDLIFECRSCRELYRSLPDFVKHKETKKCQLEINPDLEQQVKPEENPRLLKILSWKENSSNGNGFRHETIHDEPDILEEPIDEPLEDVEPIPSMASIESSFMNTQAPIPPPFMDIRAKNESSLDQRGLAGIEGEEIIITGPICPVCGKSFATKNNCRRHVREMHGMTPISKKRAQNGAVGMGSFMDDTANRFSQNTGLGEKGERECPSCGISTLDSDSLRRHLVDDHRFSYVDACSIVAKEAPLGCNSLPTLVTPSTLDKISAPSSSNSSSSKRKAHCPLCKLVLFDRWMARKHLLKQHGKEDAEADVILAECFPEINSTEENSGGNNPKDPDAIACPICHKDWHKSNLRNHLFYGHHMKTSEVEAALLKIRNPKSGQKTESVKNDRTPCPLCERSFKHWYNARRHLREGHGIEHEETVRMIRPPSELRRKAIDSLITEASEKKAKPSQESNSSSQESIEIPKISESKQVDSVEEQNTTIESEPDEPELQIDDDEIQELPLDEDDEEPEIPQETPKKKTNQERTELIQLRTGSIVRVKVLPGSFQEVSNKKCSHCHLILSSRVSMKQHVMENHMIVYEDDQDWQDLRVDDNKQVKVSTPPPKTEVSGVKNDVKPKDWPEDWRCPICRDIRPTESALRYHLRQNHKKKRQEVENLVEIVKEEKQRKKRRLKSPERELSYEVKAPIISNSRQEDSHFLLSSSAEVNDDGIIEEDFEMNEE</sequence>
<evidence type="ECO:0000256" key="2">
    <source>
        <dbReference type="SAM" id="Coils"/>
    </source>
</evidence>
<keyword evidence="6" id="KW-1185">Reference proteome</keyword>
<evidence type="ECO:0000313" key="6">
    <source>
        <dbReference type="Proteomes" id="UP001158576"/>
    </source>
</evidence>
<dbReference type="SMART" id="SM00355">
    <property type="entry name" value="ZnF_C2H2"/>
    <property type="match status" value="8"/>
</dbReference>
<accession>A0ABN7T660</accession>
<keyword evidence="1" id="KW-0479">Metal-binding</keyword>
<evidence type="ECO:0000256" key="1">
    <source>
        <dbReference type="PROSITE-ProRule" id="PRU00042"/>
    </source>
</evidence>
<proteinExistence type="predicted"/>
<dbReference type="Pfam" id="PF13894">
    <property type="entry name" value="zf-C2H2_4"/>
    <property type="match status" value="1"/>
</dbReference>
<keyword evidence="1" id="KW-0863">Zinc-finger</keyword>
<evidence type="ECO:0000256" key="3">
    <source>
        <dbReference type="SAM" id="MobiDB-lite"/>
    </source>
</evidence>
<dbReference type="EMBL" id="OU015567">
    <property type="protein sequence ID" value="CAG5112019.1"/>
    <property type="molecule type" value="Genomic_DNA"/>
</dbReference>
<dbReference type="PROSITE" id="PS50157">
    <property type="entry name" value="ZINC_FINGER_C2H2_2"/>
    <property type="match status" value="2"/>
</dbReference>
<dbReference type="PROSITE" id="PS00028">
    <property type="entry name" value="ZINC_FINGER_C2H2_1"/>
    <property type="match status" value="2"/>
</dbReference>
<reference evidence="5 6" key="1">
    <citation type="submission" date="2021-04" db="EMBL/GenBank/DDBJ databases">
        <authorList>
            <person name="Bliznina A."/>
        </authorList>
    </citation>
    <scope>NUCLEOTIDE SEQUENCE [LARGE SCALE GENOMIC DNA]</scope>
</reference>
<feature type="compositionally biased region" description="Acidic residues" evidence="3">
    <location>
        <begin position="504"/>
        <end position="532"/>
    </location>
</feature>
<name>A0ABN7T660_OIKDI</name>
<dbReference type="InterPro" id="IPR039149">
    <property type="entry name" value="ZNF800"/>
</dbReference>
<dbReference type="Pfam" id="PF00096">
    <property type="entry name" value="zf-C2H2"/>
    <property type="match status" value="1"/>
</dbReference>
<dbReference type="PANTHER" id="PTHR21020:SF0">
    <property type="entry name" value="ZINC FINGER PROTEIN 800"/>
    <property type="match status" value="1"/>
</dbReference>
<keyword evidence="1" id="KW-0862">Zinc</keyword>
<feature type="region of interest" description="Disordered" evidence="3">
    <location>
        <begin position="460"/>
        <end position="544"/>
    </location>
</feature>
<dbReference type="PANTHER" id="PTHR21020">
    <property type="entry name" value="ZINC FINGER PROTEIN 800"/>
    <property type="match status" value="1"/>
</dbReference>
<evidence type="ECO:0000259" key="4">
    <source>
        <dbReference type="PROSITE" id="PS50157"/>
    </source>
</evidence>
<protein>
    <submittedName>
        <fullName evidence="5">Oidioi.mRNA.OKI2018_I69.chr2.g6280.t1.cds</fullName>
    </submittedName>
</protein>
<feature type="domain" description="C2H2-type" evidence="4">
    <location>
        <begin position="410"/>
        <end position="438"/>
    </location>
</feature>
<feature type="domain" description="C2H2-type" evidence="4">
    <location>
        <begin position="163"/>
        <end position="186"/>
    </location>
</feature>
<gene>
    <name evidence="5" type="ORF">OKIOD_LOCUS15045</name>
</gene>
<dbReference type="Proteomes" id="UP001158576">
    <property type="component" value="Chromosome 2"/>
</dbReference>
<feature type="coiled-coil region" evidence="2">
    <location>
        <begin position="663"/>
        <end position="690"/>
    </location>
</feature>
<dbReference type="InterPro" id="IPR013087">
    <property type="entry name" value="Znf_C2H2_type"/>
</dbReference>
<dbReference type="Gene3D" id="3.30.160.60">
    <property type="entry name" value="Classic Zinc Finger"/>
    <property type="match status" value="2"/>
</dbReference>
<feature type="compositionally biased region" description="Low complexity" evidence="3">
    <location>
        <begin position="470"/>
        <end position="483"/>
    </location>
</feature>